<accession>A0ABQ4SAT7</accession>
<evidence type="ECO:0000313" key="1">
    <source>
        <dbReference type="EMBL" id="GJD98913.1"/>
    </source>
</evidence>
<dbReference type="EMBL" id="BPQQ01000009">
    <property type="protein sequence ID" value="GJD98913.1"/>
    <property type="molecule type" value="Genomic_DNA"/>
</dbReference>
<gene>
    <name evidence="1" type="ORF">GMJLKIPL_0826</name>
</gene>
<keyword evidence="2" id="KW-1185">Reference proteome</keyword>
<organism evidence="1 2">
    <name type="scientific">Methylobacterium isbiliense</name>
    <dbReference type="NCBI Taxonomy" id="315478"/>
    <lineage>
        <taxon>Bacteria</taxon>
        <taxon>Pseudomonadati</taxon>
        <taxon>Pseudomonadota</taxon>
        <taxon>Alphaproteobacteria</taxon>
        <taxon>Hyphomicrobiales</taxon>
        <taxon>Methylobacteriaceae</taxon>
        <taxon>Methylobacterium</taxon>
    </lineage>
</organism>
<evidence type="ECO:0000313" key="2">
    <source>
        <dbReference type="Proteomes" id="UP001055153"/>
    </source>
</evidence>
<protein>
    <submittedName>
        <fullName evidence="1">Uncharacterized protein</fullName>
    </submittedName>
</protein>
<reference evidence="1" key="1">
    <citation type="journal article" date="2021" name="Front. Microbiol.">
        <title>Comprehensive Comparative Genomics and Phenotyping of Methylobacterium Species.</title>
        <authorList>
            <person name="Alessa O."/>
            <person name="Ogura Y."/>
            <person name="Fujitani Y."/>
            <person name="Takami H."/>
            <person name="Hayashi T."/>
            <person name="Sahin N."/>
            <person name="Tani A."/>
        </authorList>
    </citation>
    <scope>NUCLEOTIDE SEQUENCE</scope>
    <source>
        <strain evidence="1">DSM 17168</strain>
    </source>
</reference>
<dbReference type="RefSeq" id="WP_238233844.1">
    <property type="nucleotide sequence ID" value="NZ_BPQQ01000009.1"/>
</dbReference>
<comment type="caution">
    <text evidence="1">The sequence shown here is derived from an EMBL/GenBank/DDBJ whole genome shotgun (WGS) entry which is preliminary data.</text>
</comment>
<reference evidence="1" key="2">
    <citation type="submission" date="2021-08" db="EMBL/GenBank/DDBJ databases">
        <authorList>
            <person name="Tani A."/>
            <person name="Ola A."/>
            <person name="Ogura Y."/>
            <person name="Katsura K."/>
            <person name="Hayashi T."/>
        </authorList>
    </citation>
    <scope>NUCLEOTIDE SEQUENCE</scope>
    <source>
        <strain evidence="1">DSM 17168</strain>
    </source>
</reference>
<name>A0ABQ4SAT7_9HYPH</name>
<sequence>MSNDALKTLVAQGLAAMTNGGKVAAQATDEIRNDAYHPDLKAALKQGN</sequence>
<proteinExistence type="predicted"/>
<dbReference type="Proteomes" id="UP001055153">
    <property type="component" value="Unassembled WGS sequence"/>
</dbReference>